<protein>
    <recommendedName>
        <fullName evidence="7">Ankyrin repeat domain-containing protein</fullName>
    </recommendedName>
</protein>
<accession>A0A2I6S510</accession>
<keyword evidence="1" id="KW-0677">Repeat</keyword>
<dbReference type="AlphaFoldDB" id="A0A2I6S510"/>
<feature type="repeat" description="ANK" evidence="3">
    <location>
        <begin position="126"/>
        <end position="154"/>
    </location>
</feature>
<dbReference type="InterPro" id="IPR036770">
    <property type="entry name" value="Ankyrin_rpt-contain_sf"/>
</dbReference>
<organism evidence="5 6">
    <name type="scientific">Pseudazoarcus pumilus</name>
    <dbReference type="NCBI Taxonomy" id="2067960"/>
    <lineage>
        <taxon>Bacteria</taxon>
        <taxon>Pseudomonadati</taxon>
        <taxon>Pseudomonadota</taxon>
        <taxon>Betaproteobacteria</taxon>
        <taxon>Rhodocyclales</taxon>
        <taxon>Zoogloeaceae</taxon>
        <taxon>Pseudazoarcus</taxon>
    </lineage>
</organism>
<evidence type="ECO:0000256" key="2">
    <source>
        <dbReference type="ARBA" id="ARBA00023043"/>
    </source>
</evidence>
<feature type="signal peptide" evidence="4">
    <location>
        <begin position="1"/>
        <end position="29"/>
    </location>
</feature>
<dbReference type="PANTHER" id="PTHR24198:SF165">
    <property type="entry name" value="ANKYRIN REPEAT-CONTAINING PROTEIN-RELATED"/>
    <property type="match status" value="1"/>
</dbReference>
<dbReference type="PANTHER" id="PTHR24198">
    <property type="entry name" value="ANKYRIN REPEAT AND PROTEIN KINASE DOMAIN-CONTAINING PROTEIN"/>
    <property type="match status" value="1"/>
</dbReference>
<dbReference type="Pfam" id="PF00023">
    <property type="entry name" value="Ank"/>
    <property type="match status" value="1"/>
</dbReference>
<evidence type="ECO:0000313" key="5">
    <source>
        <dbReference type="EMBL" id="AUN94338.1"/>
    </source>
</evidence>
<feature type="repeat" description="ANK" evidence="3">
    <location>
        <begin position="96"/>
        <end position="124"/>
    </location>
</feature>
<feature type="chain" id="PRO_5014344290" description="Ankyrin repeat domain-containing protein" evidence="4">
    <location>
        <begin position="30"/>
        <end position="230"/>
    </location>
</feature>
<dbReference type="SUPFAM" id="SSF48403">
    <property type="entry name" value="Ankyrin repeat"/>
    <property type="match status" value="1"/>
</dbReference>
<feature type="repeat" description="ANK" evidence="3">
    <location>
        <begin position="159"/>
        <end position="191"/>
    </location>
</feature>
<sequence length="230" mass="24687">MPKLTERFARVARLILLAAALASGGAATAGSYEDVLDAATHGRTSALIELLDRGIDPDTVDAFNNSLLVIAAREGHVHTVRTLLAYGADPKHRNEAGDSALMLGVLKGNREIVDMLIDAGAPLNHDGWTPLLYAAFQGHLDLVEDLLLSGADVNGLAPNGANALMLASRNGHIDVVRRLLETDIDLYQETDRGYTAVSWALERRNTDIAELVRAAQAERSKSSELSSELQ</sequence>
<dbReference type="RefSeq" id="WP_102246408.1">
    <property type="nucleotide sequence ID" value="NZ_CP025682.1"/>
</dbReference>
<dbReference type="InterPro" id="IPR002110">
    <property type="entry name" value="Ankyrin_rpt"/>
</dbReference>
<evidence type="ECO:0000256" key="3">
    <source>
        <dbReference type="PROSITE-ProRule" id="PRU00023"/>
    </source>
</evidence>
<reference evidence="5 6" key="1">
    <citation type="submission" date="2018-01" db="EMBL/GenBank/DDBJ databases">
        <authorList>
            <person name="Fu G.-Y."/>
        </authorList>
    </citation>
    <scope>NUCLEOTIDE SEQUENCE [LARGE SCALE GENOMIC DNA]</scope>
    <source>
        <strain evidence="5 6">SY39</strain>
    </source>
</reference>
<dbReference type="Proteomes" id="UP000242205">
    <property type="component" value="Chromosome"/>
</dbReference>
<evidence type="ECO:0000256" key="4">
    <source>
        <dbReference type="SAM" id="SignalP"/>
    </source>
</evidence>
<dbReference type="Pfam" id="PF12796">
    <property type="entry name" value="Ank_2"/>
    <property type="match status" value="1"/>
</dbReference>
<dbReference type="Gene3D" id="1.25.40.20">
    <property type="entry name" value="Ankyrin repeat-containing domain"/>
    <property type="match status" value="2"/>
</dbReference>
<dbReference type="OrthoDB" id="198309at2"/>
<proteinExistence type="predicted"/>
<dbReference type="KEGG" id="atw:C0099_04925"/>
<keyword evidence="4" id="KW-0732">Signal</keyword>
<name>A0A2I6S510_9RHOO</name>
<dbReference type="EMBL" id="CP025682">
    <property type="protein sequence ID" value="AUN94338.1"/>
    <property type="molecule type" value="Genomic_DNA"/>
</dbReference>
<feature type="repeat" description="ANK" evidence="3">
    <location>
        <begin position="63"/>
        <end position="95"/>
    </location>
</feature>
<evidence type="ECO:0000313" key="6">
    <source>
        <dbReference type="Proteomes" id="UP000242205"/>
    </source>
</evidence>
<dbReference type="PROSITE" id="PS50297">
    <property type="entry name" value="ANK_REP_REGION"/>
    <property type="match status" value="3"/>
</dbReference>
<gene>
    <name evidence="5" type="ORF">C0099_04925</name>
</gene>
<dbReference type="PROSITE" id="PS50088">
    <property type="entry name" value="ANK_REPEAT"/>
    <property type="match status" value="4"/>
</dbReference>
<keyword evidence="6" id="KW-1185">Reference proteome</keyword>
<keyword evidence="2 3" id="KW-0040">ANK repeat</keyword>
<evidence type="ECO:0000256" key="1">
    <source>
        <dbReference type="ARBA" id="ARBA00022737"/>
    </source>
</evidence>
<evidence type="ECO:0008006" key="7">
    <source>
        <dbReference type="Google" id="ProtNLM"/>
    </source>
</evidence>
<dbReference type="SMART" id="SM00248">
    <property type="entry name" value="ANK"/>
    <property type="match status" value="6"/>
</dbReference>